<reference evidence="2 3" key="1">
    <citation type="submission" date="2022-01" db="EMBL/GenBank/DDBJ databases">
        <authorList>
            <person name="Won M."/>
            <person name="Kim S.-J."/>
            <person name="Kwon S.-W."/>
        </authorList>
    </citation>
    <scope>NUCLEOTIDE SEQUENCE [LARGE SCALE GENOMIC DNA]</scope>
    <source>
        <strain evidence="2 3">KCTC 23505</strain>
    </source>
</reference>
<dbReference type="Gene3D" id="3.10.450.50">
    <property type="match status" value="1"/>
</dbReference>
<dbReference type="InterPro" id="IPR037401">
    <property type="entry name" value="SnoaL-like"/>
</dbReference>
<sequence length="132" mass="15151">MDGQAEHEVLQAANTLVARFAAHDTEGYFAAFAPEATFIFHATPRFLESRDAYRALWRDWEASGFRILDCRSFEPLVRVYGETAIFTHRVETRLISDSVEQTAMERETIVFRRQDDGGWRAVHEHLSPCGDT</sequence>
<keyword evidence="3" id="KW-1185">Reference proteome</keyword>
<comment type="caution">
    <text evidence="2">The sequence shown here is derived from an EMBL/GenBank/DDBJ whole genome shotgun (WGS) entry which is preliminary data.</text>
</comment>
<evidence type="ECO:0000259" key="1">
    <source>
        <dbReference type="Pfam" id="PF13474"/>
    </source>
</evidence>
<protein>
    <submittedName>
        <fullName evidence="2">Nuclear transport factor 2 family protein</fullName>
    </submittedName>
</protein>
<evidence type="ECO:0000313" key="2">
    <source>
        <dbReference type="EMBL" id="MCF3948298.1"/>
    </source>
</evidence>
<dbReference type="Proteomes" id="UP001521209">
    <property type="component" value="Unassembled WGS sequence"/>
</dbReference>
<dbReference type="RefSeq" id="WP_235705583.1">
    <property type="nucleotide sequence ID" value="NZ_JAKGBZ010000045.1"/>
</dbReference>
<feature type="domain" description="SnoaL-like" evidence="1">
    <location>
        <begin position="9"/>
        <end position="128"/>
    </location>
</feature>
<evidence type="ECO:0000313" key="3">
    <source>
        <dbReference type="Proteomes" id="UP001521209"/>
    </source>
</evidence>
<name>A0ABS9E026_9PROT</name>
<dbReference type="Pfam" id="PF13474">
    <property type="entry name" value="SnoaL_3"/>
    <property type="match status" value="1"/>
</dbReference>
<dbReference type="SUPFAM" id="SSF54427">
    <property type="entry name" value="NTF2-like"/>
    <property type="match status" value="1"/>
</dbReference>
<gene>
    <name evidence="2" type="ORF">L2A60_16615</name>
</gene>
<dbReference type="InterPro" id="IPR032710">
    <property type="entry name" value="NTF2-like_dom_sf"/>
</dbReference>
<proteinExistence type="predicted"/>
<dbReference type="EMBL" id="JAKGBZ010000045">
    <property type="protein sequence ID" value="MCF3948298.1"/>
    <property type="molecule type" value="Genomic_DNA"/>
</dbReference>
<organism evidence="2 3">
    <name type="scientific">Acidiphilium iwatense</name>
    <dbReference type="NCBI Taxonomy" id="768198"/>
    <lineage>
        <taxon>Bacteria</taxon>
        <taxon>Pseudomonadati</taxon>
        <taxon>Pseudomonadota</taxon>
        <taxon>Alphaproteobacteria</taxon>
        <taxon>Acetobacterales</taxon>
        <taxon>Acidocellaceae</taxon>
        <taxon>Acidiphilium</taxon>
    </lineage>
</organism>
<accession>A0ABS9E026</accession>